<dbReference type="EMBL" id="JAGMVJ010000001">
    <property type="protein sequence ID" value="KAH7095833.1"/>
    <property type="molecule type" value="Genomic_DNA"/>
</dbReference>
<feature type="region of interest" description="Disordered" evidence="1">
    <location>
        <begin position="1"/>
        <end position="20"/>
    </location>
</feature>
<organism evidence="2 3">
    <name type="scientific">Paraphoma chrysanthemicola</name>
    <dbReference type="NCBI Taxonomy" id="798071"/>
    <lineage>
        <taxon>Eukaryota</taxon>
        <taxon>Fungi</taxon>
        <taxon>Dikarya</taxon>
        <taxon>Ascomycota</taxon>
        <taxon>Pezizomycotina</taxon>
        <taxon>Dothideomycetes</taxon>
        <taxon>Pleosporomycetidae</taxon>
        <taxon>Pleosporales</taxon>
        <taxon>Pleosporineae</taxon>
        <taxon>Phaeosphaeriaceae</taxon>
        <taxon>Paraphoma</taxon>
    </lineage>
</organism>
<sequence>MQPSMHGNSGRLSPDPWPLRGTAGDGLSMAMWNECEHDCASWAFDTTPQFCAGKVSHLPQVARCLVSLPQASVCRDQQSGHRFRRETAPFRHIACRCVCVSLLVEANQQPNPVTMQEGDRRMHRDVPSAPHGRPTTTRNTAISRHSGLSEPFQSSPRAGTTRDTLQLACTMPTWKVSQRMGFSSRLARRAMICITPRLTLASPDAERPKSLPWVQGCFKITTALTAVLFWHSWVIDPTVVDRLFARTRPGAR</sequence>
<name>A0A8K0RI74_9PLEO</name>
<gene>
    <name evidence="2" type="ORF">FB567DRAFT_41436</name>
</gene>
<dbReference type="AlphaFoldDB" id="A0A8K0RI74"/>
<feature type="compositionally biased region" description="Basic and acidic residues" evidence="1">
    <location>
        <begin position="117"/>
        <end position="126"/>
    </location>
</feature>
<feature type="region of interest" description="Disordered" evidence="1">
    <location>
        <begin position="112"/>
        <end position="160"/>
    </location>
</feature>
<accession>A0A8K0RI74</accession>
<comment type="caution">
    <text evidence="2">The sequence shown here is derived from an EMBL/GenBank/DDBJ whole genome shotgun (WGS) entry which is preliminary data.</text>
</comment>
<feature type="compositionally biased region" description="Polar residues" evidence="1">
    <location>
        <begin position="134"/>
        <end position="143"/>
    </location>
</feature>
<dbReference type="Proteomes" id="UP000813461">
    <property type="component" value="Unassembled WGS sequence"/>
</dbReference>
<keyword evidence="3" id="KW-1185">Reference proteome</keyword>
<reference evidence="2" key="1">
    <citation type="journal article" date="2021" name="Nat. Commun.">
        <title>Genetic determinants of endophytism in the Arabidopsis root mycobiome.</title>
        <authorList>
            <person name="Mesny F."/>
            <person name="Miyauchi S."/>
            <person name="Thiergart T."/>
            <person name="Pickel B."/>
            <person name="Atanasova L."/>
            <person name="Karlsson M."/>
            <person name="Huettel B."/>
            <person name="Barry K.W."/>
            <person name="Haridas S."/>
            <person name="Chen C."/>
            <person name="Bauer D."/>
            <person name="Andreopoulos W."/>
            <person name="Pangilinan J."/>
            <person name="LaButti K."/>
            <person name="Riley R."/>
            <person name="Lipzen A."/>
            <person name="Clum A."/>
            <person name="Drula E."/>
            <person name="Henrissat B."/>
            <person name="Kohler A."/>
            <person name="Grigoriev I.V."/>
            <person name="Martin F.M."/>
            <person name="Hacquard S."/>
        </authorList>
    </citation>
    <scope>NUCLEOTIDE SEQUENCE</scope>
    <source>
        <strain evidence="2">MPI-SDFR-AT-0120</strain>
    </source>
</reference>
<feature type="compositionally biased region" description="Polar residues" evidence="1">
    <location>
        <begin position="151"/>
        <end position="160"/>
    </location>
</feature>
<protein>
    <submittedName>
        <fullName evidence="2">Uncharacterized protein</fullName>
    </submittedName>
</protein>
<proteinExistence type="predicted"/>
<feature type="compositionally biased region" description="Polar residues" evidence="1">
    <location>
        <begin position="1"/>
        <end position="11"/>
    </location>
</feature>
<evidence type="ECO:0000313" key="2">
    <source>
        <dbReference type="EMBL" id="KAH7095833.1"/>
    </source>
</evidence>
<evidence type="ECO:0000256" key="1">
    <source>
        <dbReference type="SAM" id="MobiDB-lite"/>
    </source>
</evidence>
<evidence type="ECO:0000313" key="3">
    <source>
        <dbReference type="Proteomes" id="UP000813461"/>
    </source>
</evidence>